<proteinExistence type="predicted"/>
<accession>D1B576</accession>
<reference evidence="3 4" key="2">
    <citation type="journal article" date="2010" name="Stand. Genomic Sci.">
        <title>Complete genome sequence of Sulfurospirillum deleyianum type strain (5175).</title>
        <authorList>
            <person name="Sikorski J."/>
            <person name="Lapidus A."/>
            <person name="Copeland A."/>
            <person name="Glavina Del Rio T."/>
            <person name="Nolan M."/>
            <person name="Lucas S."/>
            <person name="Chen F."/>
            <person name="Tice H."/>
            <person name="Cheng J.F."/>
            <person name="Saunders E."/>
            <person name="Bruce D."/>
            <person name="Goodwin L."/>
            <person name="Pitluck S."/>
            <person name="Ovchinnikova G."/>
            <person name="Pati A."/>
            <person name="Ivanova N."/>
            <person name="Mavromatis K."/>
            <person name="Chen A."/>
            <person name="Palaniappan K."/>
            <person name="Chain P."/>
            <person name="Land M."/>
            <person name="Hauser L."/>
            <person name="Chang Y.J."/>
            <person name="Jeffries C.D."/>
            <person name="Brettin T."/>
            <person name="Detter J.C."/>
            <person name="Han C."/>
            <person name="Rohde M."/>
            <person name="Lang E."/>
            <person name="Spring S."/>
            <person name="Goker M."/>
            <person name="Bristow J."/>
            <person name="Eisen J.A."/>
            <person name="Markowitz V."/>
            <person name="Hugenholtz P."/>
            <person name="Kyrpides N.C."/>
            <person name="Klenk H.P."/>
        </authorList>
    </citation>
    <scope>NUCLEOTIDE SEQUENCE [LARGE SCALE GENOMIC DNA]</scope>
    <source>
        <strain evidence="4">ATCC 51133 / DSM 6946 / 5175</strain>
    </source>
</reference>
<evidence type="ECO:0008006" key="5">
    <source>
        <dbReference type="Google" id="ProtNLM"/>
    </source>
</evidence>
<dbReference type="HOGENOM" id="CLU_184293_0_0_7"/>
<feature type="transmembrane region" description="Helical" evidence="2">
    <location>
        <begin position="21"/>
        <end position="41"/>
    </location>
</feature>
<evidence type="ECO:0000256" key="2">
    <source>
        <dbReference type="SAM" id="Phobius"/>
    </source>
</evidence>
<dbReference type="KEGG" id="sdl:Sdel_2234"/>
<sequence length="92" mass="10341">MSDVLDEFDKEVKGEGRGDSALFYLKLISLIVAVVGFGLYIGDVLFGKSSLDVLLNLQADKDTLSEKIQSLKEENAVLQKEYFELRQLDPDR</sequence>
<dbReference type="eggNOG" id="ENOG5032KF0">
    <property type="taxonomic scope" value="Bacteria"/>
</dbReference>
<organism evidence="3 4">
    <name type="scientific">Sulfurospirillum deleyianum (strain ATCC 51133 / DSM 6946 / 5175)</name>
    <dbReference type="NCBI Taxonomy" id="525898"/>
    <lineage>
        <taxon>Bacteria</taxon>
        <taxon>Pseudomonadati</taxon>
        <taxon>Campylobacterota</taxon>
        <taxon>Epsilonproteobacteria</taxon>
        <taxon>Campylobacterales</taxon>
        <taxon>Sulfurospirillaceae</taxon>
        <taxon>Sulfurospirillum</taxon>
    </lineage>
</organism>
<dbReference type="AlphaFoldDB" id="D1B576"/>
<dbReference type="EMBL" id="CP001816">
    <property type="protein sequence ID" value="ACZ13246.1"/>
    <property type="molecule type" value="Genomic_DNA"/>
</dbReference>
<keyword evidence="2" id="KW-1133">Transmembrane helix</keyword>
<evidence type="ECO:0000313" key="4">
    <source>
        <dbReference type="Proteomes" id="UP000002222"/>
    </source>
</evidence>
<evidence type="ECO:0000313" key="3">
    <source>
        <dbReference type="EMBL" id="ACZ13246.1"/>
    </source>
</evidence>
<feature type="coiled-coil region" evidence="1">
    <location>
        <begin position="54"/>
        <end position="88"/>
    </location>
</feature>
<name>D1B576_SULD5</name>
<keyword evidence="2" id="KW-0812">Transmembrane</keyword>
<gene>
    <name evidence="3" type="ordered locus">Sdel_2234</name>
</gene>
<evidence type="ECO:0000256" key="1">
    <source>
        <dbReference type="SAM" id="Coils"/>
    </source>
</evidence>
<dbReference type="Proteomes" id="UP000002222">
    <property type="component" value="Chromosome"/>
</dbReference>
<keyword evidence="2" id="KW-0472">Membrane</keyword>
<dbReference type="OrthoDB" id="5373216at2"/>
<protein>
    <recommendedName>
        <fullName evidence="5">Septum formation initiator</fullName>
    </recommendedName>
</protein>
<keyword evidence="4" id="KW-1185">Reference proteome</keyword>
<reference evidence="4" key="1">
    <citation type="submission" date="2009-11" db="EMBL/GenBank/DDBJ databases">
        <title>The complete genome of Sulfurospirillum deleyianum DSM 6946.</title>
        <authorList>
            <consortium name="US DOE Joint Genome Institute (JGI-PGF)"/>
            <person name="Lucas S."/>
            <person name="Copeland A."/>
            <person name="Lapidus A."/>
            <person name="Glavina del Rio T."/>
            <person name="Dalin E."/>
            <person name="Tice H."/>
            <person name="Bruce D."/>
            <person name="Goodwin L."/>
            <person name="Pitluck S."/>
            <person name="Kyrpides N."/>
            <person name="Mavromatis K."/>
            <person name="Ivanova N."/>
            <person name="Ovchinnikova G."/>
            <person name="Munk A.C."/>
            <person name="Lu M."/>
            <person name="Brettin T."/>
            <person name="Detter J.C."/>
            <person name="Han C."/>
            <person name="Tapia R."/>
            <person name="Larimer F."/>
            <person name="Land M."/>
            <person name="Hauser L."/>
            <person name="Markowitz V."/>
            <person name="Cheng J.F."/>
            <person name="Hugenholtz P."/>
            <person name="Woyke T."/>
            <person name="Wu D."/>
            <person name="Aumann P."/>
            <person name="Schneider S."/>
            <person name="Lang E."/>
            <person name="Spring S."/>
            <person name="Klenk H.P."/>
            <person name="Eisen J.A."/>
        </authorList>
    </citation>
    <scope>NUCLEOTIDE SEQUENCE [LARGE SCALE GENOMIC DNA]</scope>
    <source>
        <strain evidence="4">ATCC 51133 / DSM 6946 / 5175</strain>
    </source>
</reference>
<keyword evidence="1" id="KW-0175">Coiled coil</keyword>
<dbReference type="STRING" id="525898.Sdel_2234"/>
<dbReference type="RefSeq" id="WP_012857991.1">
    <property type="nucleotide sequence ID" value="NC_013512.1"/>
</dbReference>